<dbReference type="EMBL" id="NOZR01000043">
    <property type="protein sequence ID" value="OYN74452.1"/>
    <property type="molecule type" value="Genomic_DNA"/>
</dbReference>
<dbReference type="AlphaFoldDB" id="A0A255DBZ9"/>
<gene>
    <name evidence="1" type="ORF">CG716_28555</name>
</gene>
<dbReference type="Proteomes" id="UP000216063">
    <property type="component" value="Unassembled WGS sequence"/>
</dbReference>
<dbReference type="NCBIfam" id="NF047509">
    <property type="entry name" value="Rv3131_FMN_oxido"/>
    <property type="match status" value="1"/>
</dbReference>
<reference evidence="1 2" key="1">
    <citation type="submission" date="2017-07" db="EMBL/GenBank/DDBJ databases">
        <title>The new phylogeny of genus Mycobacterium.</title>
        <authorList>
            <person name="Tortoli E."/>
            <person name="Trovato A."/>
            <person name="Cirillo D.M."/>
        </authorList>
    </citation>
    <scope>NUCLEOTIDE SEQUENCE [LARGE SCALE GENOMIC DNA]</scope>
    <source>
        <strain evidence="1 2">ATCC 33027</strain>
    </source>
</reference>
<dbReference type="Gene3D" id="3.40.109.10">
    <property type="entry name" value="NADH Oxidase"/>
    <property type="match status" value="1"/>
</dbReference>
<dbReference type="GO" id="GO:0016491">
    <property type="term" value="F:oxidoreductase activity"/>
    <property type="evidence" value="ECO:0007669"/>
    <property type="project" value="InterPro"/>
</dbReference>
<dbReference type="PANTHER" id="PTHR23026:SF123">
    <property type="entry name" value="NAD(P)H NITROREDUCTASE RV3131-RELATED"/>
    <property type="match status" value="1"/>
</dbReference>
<sequence length="330" mass="36485">MTRTVLSRDIITQAVHRACRAPSIHNSQPWRFVGDNAGALQLFVDRDRLVDTDSSGRQALLSCGAVLDHFRVALAAAGWVANVDYYPNPNDHTHLASIGFVPMEFVTDAHRRRADAILARRTDRLPFEAPADWEAFEPVLRQQVGDDLALFDVLPNYARPRLAEASQLTESLRLYDSSYHAELAWWTGPFGSADGIPHSSLVTAAEGDRVDIGRIFPVTHHRERRSQVSEDRSKIVMLSALDDSRLDILTCGEALSVTLLEATMAGFATCSLTHMTEVAASRDIISRLSGRALPQVLIRIGSVPAADDVEPPTPRRPLEDVLTWRAVPRP</sequence>
<dbReference type="PANTHER" id="PTHR23026">
    <property type="entry name" value="NADPH NITROREDUCTASE"/>
    <property type="match status" value="1"/>
</dbReference>
<evidence type="ECO:0000313" key="2">
    <source>
        <dbReference type="Proteomes" id="UP000216063"/>
    </source>
</evidence>
<keyword evidence="2" id="KW-1185">Reference proteome</keyword>
<organism evidence="1 2">
    <name type="scientific">Mycolicibacterium sphagni</name>
    <dbReference type="NCBI Taxonomy" id="1786"/>
    <lineage>
        <taxon>Bacteria</taxon>
        <taxon>Bacillati</taxon>
        <taxon>Actinomycetota</taxon>
        <taxon>Actinomycetes</taxon>
        <taxon>Mycobacteriales</taxon>
        <taxon>Mycobacteriaceae</taxon>
        <taxon>Mycolicibacterium</taxon>
    </lineage>
</organism>
<dbReference type="InterPro" id="IPR050627">
    <property type="entry name" value="Nitroreductase/BluB"/>
</dbReference>
<dbReference type="RefSeq" id="WP_094484515.1">
    <property type="nucleotide sequence ID" value="NZ_NOZR01000043.1"/>
</dbReference>
<accession>A0A255DBZ9</accession>
<dbReference type="SUPFAM" id="SSF55469">
    <property type="entry name" value="FMN-dependent nitroreductase-like"/>
    <property type="match status" value="2"/>
</dbReference>
<evidence type="ECO:0000313" key="1">
    <source>
        <dbReference type="EMBL" id="OYN74452.1"/>
    </source>
</evidence>
<name>A0A255DBZ9_9MYCO</name>
<protein>
    <submittedName>
        <fullName evidence="1">NAD(P)H nitroreductase</fullName>
    </submittedName>
</protein>
<proteinExistence type="predicted"/>
<comment type="caution">
    <text evidence="1">The sequence shown here is derived from an EMBL/GenBank/DDBJ whole genome shotgun (WGS) entry which is preliminary data.</text>
</comment>
<dbReference type="OrthoDB" id="8156917at2"/>
<dbReference type="InterPro" id="IPR000415">
    <property type="entry name" value="Nitroreductase-like"/>
</dbReference>